<evidence type="ECO:0000256" key="4">
    <source>
        <dbReference type="PIRSR" id="PIRSR633978-2"/>
    </source>
</evidence>
<keyword evidence="9" id="KW-1185">Reference proteome</keyword>
<dbReference type="InterPro" id="IPR013342">
    <property type="entry name" value="Mandelate_racemase_C"/>
</dbReference>
<feature type="binding site" evidence="4">
    <location>
        <begin position="26"/>
        <end position="28"/>
    </location>
    <ligand>
        <name>substrate</name>
    </ligand>
</feature>
<feature type="domain" description="Mandelate racemase/muconate lactonizing enzyme C-terminal" evidence="7">
    <location>
        <begin position="156"/>
        <end position="253"/>
    </location>
</feature>
<organism evidence="8 9">
    <name type="scientific">Kocuria turfanensis</name>
    <dbReference type="NCBI Taxonomy" id="388357"/>
    <lineage>
        <taxon>Bacteria</taxon>
        <taxon>Bacillati</taxon>
        <taxon>Actinomycetota</taxon>
        <taxon>Actinomycetes</taxon>
        <taxon>Micrococcales</taxon>
        <taxon>Micrococcaceae</taxon>
        <taxon>Kocuria</taxon>
    </lineage>
</organism>
<evidence type="ECO:0000313" key="8">
    <source>
        <dbReference type="EMBL" id="GEO96233.1"/>
    </source>
</evidence>
<dbReference type="PROSITE" id="PS00908">
    <property type="entry name" value="MR_MLE_1"/>
    <property type="match status" value="1"/>
</dbReference>
<dbReference type="Gene3D" id="3.20.20.120">
    <property type="entry name" value="Enolase-like C-terminal domain"/>
    <property type="match status" value="1"/>
</dbReference>
<dbReference type="NCBIfam" id="NF047820">
    <property type="entry name" value="TalGalacDh"/>
    <property type="match status" value="1"/>
</dbReference>
<feature type="binding site" evidence="4">
    <location>
        <position position="175"/>
    </location>
    <ligand>
        <name>substrate</name>
    </ligand>
</feature>
<feature type="binding site" evidence="4">
    <location>
        <position position="328"/>
    </location>
    <ligand>
        <name>substrate</name>
    </ligand>
</feature>
<evidence type="ECO:0000256" key="6">
    <source>
        <dbReference type="PIRSR" id="PIRSR633978-4"/>
    </source>
</evidence>
<dbReference type="GO" id="GO:0000287">
    <property type="term" value="F:magnesium ion binding"/>
    <property type="evidence" value="ECO:0007669"/>
    <property type="project" value="TreeGrafter"/>
</dbReference>
<accession>A0A512IET7</accession>
<evidence type="ECO:0000256" key="5">
    <source>
        <dbReference type="PIRSR" id="PIRSR633978-3"/>
    </source>
</evidence>
<dbReference type="InterPro" id="IPR036849">
    <property type="entry name" value="Enolase-like_C_sf"/>
</dbReference>
<dbReference type="PROSITE" id="PS00909">
    <property type="entry name" value="MR_MLE_2"/>
    <property type="match status" value="1"/>
</dbReference>
<dbReference type="InterPro" id="IPR033978">
    <property type="entry name" value="L-talarate_dehydratase"/>
</dbReference>
<dbReference type="RefSeq" id="WP_062736059.1">
    <property type="nucleotide sequence ID" value="NZ_BJZS01000075.1"/>
</dbReference>
<dbReference type="PANTHER" id="PTHR13794:SF58">
    <property type="entry name" value="MITOCHONDRIAL ENOLASE SUPERFAMILY MEMBER 1"/>
    <property type="match status" value="1"/>
</dbReference>
<feature type="site" description="Increases basicity of active site His" evidence="6">
    <location>
        <position position="281"/>
    </location>
</feature>
<dbReference type="GO" id="GO:0009063">
    <property type="term" value="P:amino acid catabolic process"/>
    <property type="evidence" value="ECO:0007669"/>
    <property type="project" value="InterPro"/>
</dbReference>
<dbReference type="SFLD" id="SFLDS00001">
    <property type="entry name" value="Enolase"/>
    <property type="match status" value="1"/>
</dbReference>
<name>A0A512IET7_9MICC</name>
<feature type="binding site" evidence="5">
    <location>
        <position position="258"/>
    </location>
    <ligand>
        <name>Mg(2+)</name>
        <dbReference type="ChEBI" id="CHEBI:18420"/>
    </ligand>
</feature>
<dbReference type="EMBL" id="BJZS01000075">
    <property type="protein sequence ID" value="GEO96233.1"/>
    <property type="molecule type" value="Genomic_DNA"/>
</dbReference>
<feature type="binding site" evidence="5">
    <location>
        <position position="232"/>
    </location>
    <ligand>
        <name>Mg(2+)</name>
        <dbReference type="ChEBI" id="CHEBI:18420"/>
    </ligand>
</feature>
<dbReference type="GO" id="GO:0008867">
    <property type="term" value="F:galactarate dehydratase activity"/>
    <property type="evidence" value="ECO:0007669"/>
    <property type="project" value="InterPro"/>
</dbReference>
<reference evidence="8 9" key="1">
    <citation type="submission" date="2019-07" db="EMBL/GenBank/DDBJ databases">
        <title>Whole genome shotgun sequence of Kocuria turfanensis NBRC 107627.</title>
        <authorList>
            <person name="Hosoyama A."/>
            <person name="Uohara A."/>
            <person name="Ohji S."/>
            <person name="Ichikawa N."/>
        </authorList>
    </citation>
    <scope>NUCLEOTIDE SEQUENCE [LARGE SCALE GENOMIC DNA]</scope>
    <source>
        <strain evidence="8 9">NBRC 107627</strain>
    </source>
</reference>
<dbReference type="AlphaFoldDB" id="A0A512IET7"/>
<dbReference type="SFLD" id="SFLDF00134">
    <property type="entry name" value="L-talarate/galactarate_dehydra"/>
    <property type="match status" value="1"/>
</dbReference>
<dbReference type="SMART" id="SM00922">
    <property type="entry name" value="MR_MLE"/>
    <property type="match status" value="1"/>
</dbReference>
<dbReference type="GO" id="GO:1990594">
    <property type="term" value="F:L-altrarate dehydratase activity"/>
    <property type="evidence" value="ECO:0007669"/>
    <property type="project" value="InterPro"/>
</dbReference>
<dbReference type="Gene3D" id="3.30.390.10">
    <property type="entry name" value="Enolase-like, N-terminal domain"/>
    <property type="match status" value="1"/>
</dbReference>
<feature type="binding site" evidence="4">
    <location>
        <position position="208"/>
    </location>
    <ligand>
        <name>substrate</name>
    </ligand>
</feature>
<keyword evidence="2 5" id="KW-0460">Magnesium</keyword>
<dbReference type="Proteomes" id="UP000321103">
    <property type="component" value="Unassembled WGS sequence"/>
</dbReference>
<dbReference type="Pfam" id="PF02746">
    <property type="entry name" value="MR_MLE_N"/>
    <property type="match status" value="1"/>
</dbReference>
<evidence type="ECO:0000259" key="7">
    <source>
        <dbReference type="SMART" id="SM00922"/>
    </source>
</evidence>
<evidence type="ECO:0000313" key="9">
    <source>
        <dbReference type="Proteomes" id="UP000321103"/>
    </source>
</evidence>
<feature type="binding site" evidence="4">
    <location>
        <begin position="62"/>
        <end position="63"/>
    </location>
    <ligand>
        <name>substrate</name>
    </ligand>
</feature>
<dbReference type="SUPFAM" id="SSF54826">
    <property type="entry name" value="Enolase N-terminal domain-like"/>
    <property type="match status" value="1"/>
</dbReference>
<dbReference type="SUPFAM" id="SSF51604">
    <property type="entry name" value="Enolase C-terminal domain-like"/>
    <property type="match status" value="1"/>
</dbReference>
<dbReference type="InterPro" id="IPR029017">
    <property type="entry name" value="Enolase-like_N"/>
</dbReference>
<dbReference type="PANTHER" id="PTHR13794">
    <property type="entry name" value="ENOLASE SUPERFAMILY, MANDELATE RACEMASE"/>
    <property type="match status" value="1"/>
</dbReference>
<dbReference type="InterPro" id="IPR018110">
    <property type="entry name" value="Mandel_Rmase/mucon_lact_enz_CS"/>
</dbReference>
<dbReference type="Pfam" id="PF13378">
    <property type="entry name" value="MR_MLE_C"/>
    <property type="match status" value="1"/>
</dbReference>
<protein>
    <submittedName>
        <fullName evidence="8">Mandelate racemase</fullName>
    </submittedName>
</protein>
<evidence type="ECO:0000256" key="3">
    <source>
        <dbReference type="PIRSR" id="PIRSR633978-1"/>
    </source>
</evidence>
<keyword evidence="1 5" id="KW-0479">Metal-binding</keyword>
<feature type="binding site" evidence="5">
    <location>
        <position position="206"/>
    </location>
    <ligand>
        <name>Mg(2+)</name>
        <dbReference type="ChEBI" id="CHEBI:18420"/>
    </ligand>
</feature>
<dbReference type="InterPro" id="IPR013341">
    <property type="entry name" value="Mandelate_racemase_N_dom"/>
</dbReference>
<proteinExistence type="predicted"/>
<comment type="caution">
    <text evidence="8">The sequence shown here is derived from an EMBL/GenBank/DDBJ whole genome shotgun (WGS) entry which is preliminary data.</text>
</comment>
<feature type="active site" description="Proton donor/acceptor" evidence="3">
    <location>
        <position position="308"/>
    </location>
</feature>
<evidence type="ECO:0000256" key="2">
    <source>
        <dbReference type="ARBA" id="ARBA00022842"/>
    </source>
</evidence>
<feature type="active site" description="Proton acceptor" evidence="3">
    <location>
        <position position="177"/>
    </location>
</feature>
<dbReference type="InterPro" id="IPR046945">
    <property type="entry name" value="RHMD-like"/>
</dbReference>
<gene>
    <name evidence="8" type="ORF">KTU01_23560</name>
</gene>
<dbReference type="GO" id="GO:0016052">
    <property type="term" value="P:carbohydrate catabolic process"/>
    <property type="evidence" value="ECO:0007669"/>
    <property type="project" value="TreeGrafter"/>
</dbReference>
<evidence type="ECO:0000256" key="1">
    <source>
        <dbReference type="ARBA" id="ARBA00022723"/>
    </source>
</evidence>
<dbReference type="SFLD" id="SFLDG00179">
    <property type="entry name" value="mandelate_racemase"/>
    <property type="match status" value="1"/>
</dbReference>
<dbReference type="CDD" id="cd03316">
    <property type="entry name" value="MR_like"/>
    <property type="match status" value="1"/>
</dbReference>
<comment type="cofactor">
    <cofactor evidence="5">
        <name>Mg(2+)</name>
        <dbReference type="ChEBI" id="CHEBI:18420"/>
    </cofactor>
    <text evidence="5">Binds 1 Mg(2+) ion per subunit.</text>
</comment>
<sequence length="377" mass="40809">MTYTPDAVRHLQLSTVTLPLSTPISDAKVFTGRQRPMTEVVFLVAEITTEQGHSGVGFSYSKRAGGPAQYAHAKEVAEGLIGEDPSDIAKVYDKLLWAGASVGRSGVATQALAAIDVALWDLKAKRAGLPLAKLLGAHRDSVRTYNTSGGFLQASLEEVKDRATASLEAGIGGIKIKVGLPDSAEDLRRVAGVREHIGAGVPLMVDANQQWDRATALRMGRRLEEFDLTWIEEPLDAYDAEGHARLTAALDTPIATGEMLASVAEHVRLIEARSCDIIQPDAPRVGGITQFLRLAALADQRGLDLAPHFAMEIHLHLAAAYPREPWVEHFDWLDPLFEERLETRDGRMLVPSRPGLGITLSEQARAWTTDSAGFGTA</sequence>
<dbReference type="STRING" id="388357.GCA_001580365_02545"/>
<dbReference type="InterPro" id="IPR029065">
    <property type="entry name" value="Enolase_C-like"/>
</dbReference>